<gene>
    <name evidence="6" type="ORF">B9G98_02141</name>
</gene>
<name>A0A2T0FHP5_9ASCO</name>
<dbReference type="CDD" id="cd01310">
    <property type="entry name" value="TatD_DNAse"/>
    <property type="match status" value="1"/>
</dbReference>
<dbReference type="OrthoDB" id="6079689at2759"/>
<evidence type="ECO:0000313" key="6">
    <source>
        <dbReference type="EMBL" id="PRT54521.1"/>
    </source>
</evidence>
<dbReference type="PIRSF" id="PIRSF005902">
    <property type="entry name" value="DNase_TatD"/>
    <property type="match status" value="1"/>
</dbReference>
<dbReference type="Gene3D" id="3.20.20.140">
    <property type="entry name" value="Metal-dependent hydrolases"/>
    <property type="match status" value="1"/>
</dbReference>
<dbReference type="PANTHER" id="PTHR10060">
    <property type="entry name" value="TATD FAMILY DEOXYRIBONUCLEASE"/>
    <property type="match status" value="1"/>
</dbReference>
<dbReference type="PANTHER" id="PTHR10060:SF15">
    <property type="entry name" value="DEOXYRIBONUCLEASE TATDN1"/>
    <property type="match status" value="1"/>
</dbReference>
<sequence length="302" mass="34041">MRRRFIDIGANLTDSQFSGVYRGKRKHEDDFRAMMNRAEEQGVEKMMVTGSCLEESRRALELARQYPGVLYSTVGVHPCSAKQVPKESSTQYYKDLEDLARKGAAEGVVKAFGELGLDYDRLHYAPKSRQIEVFRDQLEIATRLDLPLFLHSRACAADFAQIMKEFLPRLPKRGVVHSFTGTVEEARELLDMGLYIGINGCSLKTQENLDVVKSLPLDRIMLETDGPWCEIRPSHAGHKFTNPLPYNAAKPEKFVEGAMVRGRCEPCTISGVAEIIAAVHETDVEQVIENAWKATQDMFNLN</sequence>
<dbReference type="InterPro" id="IPR050891">
    <property type="entry name" value="TatD-type_Hydrolase"/>
</dbReference>
<feature type="binding site" evidence="5">
    <location>
        <position position="225"/>
    </location>
    <ligand>
        <name>a divalent metal cation</name>
        <dbReference type="ChEBI" id="CHEBI:60240"/>
        <label>1</label>
    </ligand>
</feature>
<proteinExistence type="inferred from homology"/>
<dbReference type="RefSeq" id="XP_024664466.1">
    <property type="nucleotide sequence ID" value="XM_024808698.1"/>
</dbReference>
<dbReference type="PROSITE" id="PS01091">
    <property type="entry name" value="TATD_3"/>
    <property type="match status" value="1"/>
</dbReference>
<evidence type="ECO:0000256" key="4">
    <source>
        <dbReference type="ARBA" id="ARBA00022801"/>
    </source>
</evidence>
<dbReference type="Pfam" id="PF01026">
    <property type="entry name" value="TatD_DNase"/>
    <property type="match status" value="1"/>
</dbReference>
<evidence type="ECO:0000313" key="7">
    <source>
        <dbReference type="Proteomes" id="UP000238350"/>
    </source>
</evidence>
<organism evidence="6 7">
    <name type="scientific">Wickerhamiella sorbophila</name>
    <dbReference type="NCBI Taxonomy" id="45607"/>
    <lineage>
        <taxon>Eukaryota</taxon>
        <taxon>Fungi</taxon>
        <taxon>Dikarya</taxon>
        <taxon>Ascomycota</taxon>
        <taxon>Saccharomycotina</taxon>
        <taxon>Dipodascomycetes</taxon>
        <taxon>Dipodascales</taxon>
        <taxon>Trichomonascaceae</taxon>
        <taxon>Wickerhamiella</taxon>
    </lineage>
</organism>
<dbReference type="AlphaFoldDB" id="A0A2T0FHP5"/>
<dbReference type="STRING" id="45607.A0A2T0FHP5"/>
<dbReference type="SUPFAM" id="SSF51556">
    <property type="entry name" value="Metallo-dependent hydrolases"/>
    <property type="match status" value="1"/>
</dbReference>
<evidence type="ECO:0000256" key="1">
    <source>
        <dbReference type="ARBA" id="ARBA00009275"/>
    </source>
</evidence>
<evidence type="ECO:0000256" key="2">
    <source>
        <dbReference type="ARBA" id="ARBA00022722"/>
    </source>
</evidence>
<accession>A0A2T0FHP5</accession>
<dbReference type="EMBL" id="NDIQ01000021">
    <property type="protein sequence ID" value="PRT54521.1"/>
    <property type="molecule type" value="Genomic_DNA"/>
</dbReference>
<protein>
    <submittedName>
        <fullName evidence="6">Deoxyribonuclease Tat-D</fullName>
    </submittedName>
</protein>
<evidence type="ECO:0000256" key="3">
    <source>
        <dbReference type="ARBA" id="ARBA00022723"/>
    </source>
</evidence>
<comment type="caution">
    <text evidence="6">The sequence shown here is derived from an EMBL/GenBank/DDBJ whole genome shotgun (WGS) entry which is preliminary data.</text>
</comment>
<comment type="similarity">
    <text evidence="1">Belongs to the metallo-dependent hydrolases superfamily. TatD-type hydrolase family.</text>
</comment>
<dbReference type="GO" id="GO:0008296">
    <property type="term" value="F:3'-5'-DNA exonuclease activity"/>
    <property type="evidence" value="ECO:0007669"/>
    <property type="project" value="TreeGrafter"/>
</dbReference>
<feature type="binding site" evidence="5">
    <location>
        <position position="114"/>
    </location>
    <ligand>
        <name>a divalent metal cation</name>
        <dbReference type="ChEBI" id="CHEBI:60240"/>
        <label>1</label>
    </ligand>
</feature>
<dbReference type="InterPro" id="IPR032466">
    <property type="entry name" value="Metal_Hydrolase"/>
</dbReference>
<keyword evidence="4" id="KW-0378">Hydrolase</keyword>
<keyword evidence="7" id="KW-1185">Reference proteome</keyword>
<dbReference type="InterPro" id="IPR001130">
    <property type="entry name" value="TatD-like"/>
</dbReference>
<dbReference type="GeneID" id="36515889"/>
<reference evidence="6 7" key="1">
    <citation type="submission" date="2017-04" db="EMBL/GenBank/DDBJ databases">
        <title>Genome sequencing of [Candida] sorbophila.</title>
        <authorList>
            <person name="Ahn J.O."/>
        </authorList>
    </citation>
    <scope>NUCLEOTIDE SEQUENCE [LARGE SCALE GENOMIC DNA]</scope>
    <source>
        <strain evidence="6 7">DS02</strain>
    </source>
</reference>
<dbReference type="Proteomes" id="UP000238350">
    <property type="component" value="Unassembled WGS sequence"/>
</dbReference>
<dbReference type="InterPro" id="IPR018228">
    <property type="entry name" value="DNase_TatD-rel_CS"/>
</dbReference>
<dbReference type="GO" id="GO:0046872">
    <property type="term" value="F:metal ion binding"/>
    <property type="evidence" value="ECO:0007669"/>
    <property type="project" value="UniProtKB-KW"/>
</dbReference>
<dbReference type="GO" id="GO:0005829">
    <property type="term" value="C:cytosol"/>
    <property type="evidence" value="ECO:0007669"/>
    <property type="project" value="TreeGrafter"/>
</dbReference>
<keyword evidence="3 5" id="KW-0479">Metal-binding</keyword>
<keyword evidence="2" id="KW-0540">Nuclease</keyword>
<evidence type="ECO:0000256" key="5">
    <source>
        <dbReference type="PIRSR" id="PIRSR005902-1"/>
    </source>
</evidence>
<feature type="binding site" evidence="5">
    <location>
        <position position="177"/>
    </location>
    <ligand>
        <name>a divalent metal cation</name>
        <dbReference type="ChEBI" id="CHEBI:60240"/>
        <label>2</label>
    </ligand>
</feature>
<feature type="binding site" evidence="5">
    <location>
        <position position="151"/>
    </location>
    <ligand>
        <name>a divalent metal cation</name>
        <dbReference type="ChEBI" id="CHEBI:60240"/>
        <label>2</label>
    </ligand>
</feature>